<evidence type="ECO:0000313" key="3">
    <source>
        <dbReference type="Proteomes" id="UP000568664"/>
    </source>
</evidence>
<feature type="chain" id="PRO_5031347347" evidence="1">
    <location>
        <begin position="22"/>
        <end position="301"/>
    </location>
</feature>
<sequence>MKLISKFILVTLLLTTFSSKAGIIDVLWLSGNTNYNDYIATMAAGGANDAANYDPLLDGSNSWNIDFWANGAAAPDLTTYDALVIGSTCYGASLHSCSGSNGFFGLDIYADNILNNKAAIESARGSRTFVSGQDADWHMTRSNNMDAMAFLINAVNWAASGTGLGIVALADGHQISPGNGWINDNNSFLKDEIGGARLTGDSESVVIPTDSEDFPINEGLTSAKLSNWGVSSHTYFDKSLLDASKWKAINDYSVLDGPNAVTIVTASEASGSTDPNDIPEPQTLVLFALSLLLLSYRKIVK</sequence>
<reference evidence="2 3" key="1">
    <citation type="submission" date="2020-04" db="EMBL/GenBank/DDBJ databases">
        <title>Thalassotalea sp. M1531, isolated from the surface of marine red alga.</title>
        <authorList>
            <person name="Pang L."/>
            <person name="Lu D.-C."/>
        </authorList>
    </citation>
    <scope>NUCLEOTIDE SEQUENCE [LARGE SCALE GENOMIC DNA]</scope>
    <source>
        <strain evidence="2 3">M1531</strain>
    </source>
</reference>
<organism evidence="2 3">
    <name type="scientific">Thalassotalea algicola</name>
    <dbReference type="NCBI Taxonomy" id="2716224"/>
    <lineage>
        <taxon>Bacteria</taxon>
        <taxon>Pseudomonadati</taxon>
        <taxon>Pseudomonadota</taxon>
        <taxon>Gammaproteobacteria</taxon>
        <taxon>Alteromonadales</taxon>
        <taxon>Colwelliaceae</taxon>
        <taxon>Thalassotalea</taxon>
    </lineage>
</organism>
<accession>A0A7Y0L928</accession>
<protein>
    <submittedName>
        <fullName evidence="2">PEP-CTERM sorting domain-containing protein</fullName>
    </submittedName>
</protein>
<dbReference type="RefSeq" id="WP_169073551.1">
    <property type="nucleotide sequence ID" value="NZ_JABBXH010000001.1"/>
</dbReference>
<feature type="signal peptide" evidence="1">
    <location>
        <begin position="1"/>
        <end position="21"/>
    </location>
</feature>
<dbReference type="EMBL" id="JABBXH010000001">
    <property type="protein sequence ID" value="NMP30219.1"/>
    <property type="molecule type" value="Genomic_DNA"/>
</dbReference>
<name>A0A7Y0L928_9GAMM</name>
<comment type="caution">
    <text evidence="2">The sequence shown here is derived from an EMBL/GenBank/DDBJ whole genome shotgun (WGS) entry which is preliminary data.</text>
</comment>
<evidence type="ECO:0000256" key="1">
    <source>
        <dbReference type="SAM" id="SignalP"/>
    </source>
</evidence>
<dbReference type="AlphaFoldDB" id="A0A7Y0L928"/>
<gene>
    <name evidence="2" type="ORF">HII17_01480</name>
</gene>
<keyword evidence="3" id="KW-1185">Reference proteome</keyword>
<keyword evidence="1" id="KW-0732">Signal</keyword>
<evidence type="ECO:0000313" key="2">
    <source>
        <dbReference type="EMBL" id="NMP30219.1"/>
    </source>
</evidence>
<proteinExistence type="predicted"/>
<dbReference type="Proteomes" id="UP000568664">
    <property type="component" value="Unassembled WGS sequence"/>
</dbReference>